<dbReference type="Proteomes" id="UP000885738">
    <property type="component" value="Unassembled WGS sequence"/>
</dbReference>
<feature type="transmembrane region" description="Helical" evidence="4">
    <location>
        <begin position="379"/>
        <end position="396"/>
    </location>
</feature>
<feature type="transmembrane region" description="Helical" evidence="4">
    <location>
        <begin position="34"/>
        <end position="52"/>
    </location>
</feature>
<dbReference type="AlphaFoldDB" id="A0A7C1VV42"/>
<feature type="transmembrane region" description="Helical" evidence="4">
    <location>
        <begin position="186"/>
        <end position="217"/>
    </location>
</feature>
<dbReference type="PROSITE" id="PS50005">
    <property type="entry name" value="TPR"/>
    <property type="match status" value="1"/>
</dbReference>
<evidence type="ECO:0000256" key="1">
    <source>
        <dbReference type="ARBA" id="ARBA00022737"/>
    </source>
</evidence>
<protein>
    <submittedName>
        <fullName evidence="5">Uncharacterized protein</fullName>
    </submittedName>
</protein>
<keyword evidence="2 3" id="KW-0802">TPR repeat</keyword>
<sequence length="608" mass="71500">MSKIFYSLLFTIYNLGFIWSRDKVLINLSKKRNIFLLGLIFLAILYIYLPLLKAPLVWDDEKIITQEINAVRNYSFFTRWGGKYYRPVVSLFFLIDQFMWHYNPLGYHLTNILLHFCNCVLLFVLAQLLWENKTLALMAGIFFALYPVHTESVSWIAGRTDLICGLFFLLSFINFVYYLKYKDKRAFLMAFLFAVFSAGAKEIGMTLFILCPLYAFLTEKRRIYLYSLFVFFILGIVYLYLRQSAISTIILPAIKHHGLTNSIFLAIKAYGFYMYKTLFPFRLNFFIGKLPDNILFNFFSIITMALILYLGIYAFFKRKTNLGLIIFWWLLTLAPAVCVVWGGLGATPVAERYLYIPSMGFCLFLGYIMQKAFLRKPKLVSVLVLAILLSFGWTTYKRHLIWTDNVKLWEDTVKKSPEFGLPRHWYGISLYKEGKVTEAIKQFKKTLNMPFFLGKEVSINEDKIKLYKAVVATGLGSIYIKTYFKTRPELAKEWYEKAIEYYPYYQAYYGLGVWYFERAKKIISHNEIIFDDKLLKKARHNFQMALKLNKKYQPAYYQMGIICWITADYPRAKKYFIKVIESNPGTELAGHAAEWLEKIRKKTHEGIF</sequence>
<dbReference type="Gene3D" id="1.25.40.10">
    <property type="entry name" value="Tetratricopeptide repeat domain"/>
    <property type="match status" value="1"/>
</dbReference>
<comment type="caution">
    <text evidence="5">The sequence shown here is derived from an EMBL/GenBank/DDBJ whole genome shotgun (WGS) entry which is preliminary data.</text>
</comment>
<dbReference type="PANTHER" id="PTHR44227:SF3">
    <property type="entry name" value="PROTEIN O-MANNOSYL-TRANSFERASE TMTC4"/>
    <property type="match status" value="1"/>
</dbReference>
<keyword evidence="1" id="KW-0677">Repeat</keyword>
<reference evidence="5" key="1">
    <citation type="journal article" date="2020" name="mSystems">
        <title>Genome- and Community-Level Interaction Insights into Carbon Utilization and Element Cycling Functions of Hydrothermarchaeota in Hydrothermal Sediment.</title>
        <authorList>
            <person name="Zhou Z."/>
            <person name="Liu Y."/>
            <person name="Xu W."/>
            <person name="Pan J."/>
            <person name="Luo Z.H."/>
            <person name="Li M."/>
        </authorList>
    </citation>
    <scope>NUCLEOTIDE SEQUENCE [LARGE SCALE GENOMIC DNA]</scope>
    <source>
        <strain evidence="5">HyVt-389</strain>
    </source>
</reference>
<dbReference type="InterPro" id="IPR011990">
    <property type="entry name" value="TPR-like_helical_dom_sf"/>
</dbReference>
<feature type="transmembrane region" description="Helical" evidence="4">
    <location>
        <begin position="223"/>
        <end position="241"/>
    </location>
</feature>
<feature type="transmembrane region" description="Helical" evidence="4">
    <location>
        <begin position="350"/>
        <end position="367"/>
    </location>
</feature>
<evidence type="ECO:0000256" key="2">
    <source>
        <dbReference type="ARBA" id="ARBA00022803"/>
    </source>
</evidence>
<dbReference type="PANTHER" id="PTHR44227">
    <property type="match status" value="1"/>
</dbReference>
<evidence type="ECO:0000256" key="4">
    <source>
        <dbReference type="SAM" id="Phobius"/>
    </source>
</evidence>
<accession>A0A7C1VV42</accession>
<dbReference type="InterPro" id="IPR052346">
    <property type="entry name" value="O-mannosyl-transferase_TMTC"/>
</dbReference>
<feature type="transmembrane region" description="Helical" evidence="4">
    <location>
        <begin position="323"/>
        <end position="344"/>
    </location>
</feature>
<keyword evidence="4" id="KW-1133">Transmembrane helix</keyword>
<proteinExistence type="predicted"/>
<feature type="transmembrane region" description="Helical" evidence="4">
    <location>
        <begin position="253"/>
        <end position="274"/>
    </location>
</feature>
<feature type="repeat" description="TPR" evidence="3">
    <location>
        <begin position="553"/>
        <end position="586"/>
    </location>
</feature>
<feature type="transmembrane region" description="Helical" evidence="4">
    <location>
        <begin position="6"/>
        <end position="22"/>
    </location>
</feature>
<feature type="transmembrane region" description="Helical" evidence="4">
    <location>
        <begin position="156"/>
        <end position="179"/>
    </location>
</feature>
<gene>
    <name evidence="5" type="ORF">ENI35_06200</name>
</gene>
<keyword evidence="4" id="KW-0472">Membrane</keyword>
<dbReference type="SUPFAM" id="SSF48452">
    <property type="entry name" value="TPR-like"/>
    <property type="match status" value="1"/>
</dbReference>
<evidence type="ECO:0000313" key="5">
    <source>
        <dbReference type="EMBL" id="HEC68381.1"/>
    </source>
</evidence>
<feature type="transmembrane region" description="Helical" evidence="4">
    <location>
        <begin position="294"/>
        <end position="316"/>
    </location>
</feature>
<dbReference type="Pfam" id="PF13181">
    <property type="entry name" value="TPR_8"/>
    <property type="match status" value="1"/>
</dbReference>
<organism evidence="5">
    <name type="scientific">Desulfofervidus auxilii</name>
    <dbReference type="NCBI Taxonomy" id="1621989"/>
    <lineage>
        <taxon>Bacteria</taxon>
        <taxon>Pseudomonadati</taxon>
        <taxon>Thermodesulfobacteriota</taxon>
        <taxon>Candidatus Desulfofervidia</taxon>
        <taxon>Candidatus Desulfofervidales</taxon>
        <taxon>Candidatus Desulfofervidaceae</taxon>
        <taxon>Candidatus Desulfofervidus</taxon>
    </lineage>
</organism>
<dbReference type="InterPro" id="IPR019734">
    <property type="entry name" value="TPR_rpt"/>
</dbReference>
<name>A0A7C1VV42_DESA2</name>
<keyword evidence="4" id="KW-0812">Transmembrane</keyword>
<feature type="transmembrane region" description="Helical" evidence="4">
    <location>
        <begin position="112"/>
        <end position="130"/>
    </location>
</feature>
<evidence type="ECO:0000256" key="3">
    <source>
        <dbReference type="PROSITE-ProRule" id="PRU00339"/>
    </source>
</evidence>
<dbReference type="EMBL" id="DRIH01000220">
    <property type="protein sequence ID" value="HEC68381.1"/>
    <property type="molecule type" value="Genomic_DNA"/>
</dbReference>